<dbReference type="GO" id="GO:0034599">
    <property type="term" value="P:cellular response to oxidative stress"/>
    <property type="evidence" value="ECO:0007669"/>
    <property type="project" value="TreeGrafter"/>
</dbReference>
<proteinExistence type="predicted"/>
<evidence type="ECO:0000259" key="2">
    <source>
        <dbReference type="Pfam" id="PF00462"/>
    </source>
</evidence>
<dbReference type="Pfam" id="PF00462">
    <property type="entry name" value="Glutaredoxin"/>
    <property type="match status" value="1"/>
</dbReference>
<protein>
    <recommendedName>
        <fullName evidence="2">Glutaredoxin domain-containing protein</fullName>
    </recommendedName>
</protein>
<dbReference type="InterPro" id="IPR014025">
    <property type="entry name" value="Glutaredoxin_subgr"/>
</dbReference>
<keyword evidence="1" id="KW-0732">Signal</keyword>
<dbReference type="PROSITE" id="PS51354">
    <property type="entry name" value="GLUTAREDOXIN_2"/>
    <property type="match status" value="1"/>
</dbReference>
<dbReference type="SUPFAM" id="SSF52833">
    <property type="entry name" value="Thioredoxin-like"/>
    <property type="match status" value="1"/>
</dbReference>
<feature type="chain" id="PRO_5033015314" description="Glutaredoxin domain-containing protein" evidence="1">
    <location>
        <begin position="35"/>
        <end position="475"/>
    </location>
</feature>
<dbReference type="EMBL" id="CAJNNV010032760">
    <property type="protein sequence ID" value="CAE8640975.1"/>
    <property type="molecule type" value="Genomic_DNA"/>
</dbReference>
<dbReference type="OrthoDB" id="422574at2759"/>
<evidence type="ECO:0000313" key="3">
    <source>
        <dbReference type="EMBL" id="CAE8640975.1"/>
    </source>
</evidence>
<dbReference type="InterPro" id="IPR036249">
    <property type="entry name" value="Thioredoxin-like_sf"/>
</dbReference>
<keyword evidence="4" id="KW-1185">Reference proteome</keyword>
<evidence type="ECO:0000256" key="1">
    <source>
        <dbReference type="SAM" id="SignalP"/>
    </source>
</evidence>
<gene>
    <name evidence="3" type="ORF">PGLA1383_LOCUS55701</name>
</gene>
<dbReference type="PANTHER" id="PTHR45694:SF5">
    <property type="entry name" value="GLUTAREDOXIN 2"/>
    <property type="match status" value="1"/>
</dbReference>
<dbReference type="GO" id="GO:0005737">
    <property type="term" value="C:cytoplasm"/>
    <property type="evidence" value="ECO:0007669"/>
    <property type="project" value="TreeGrafter"/>
</dbReference>
<dbReference type="PRINTS" id="PR00160">
    <property type="entry name" value="GLUTAREDOXIN"/>
</dbReference>
<evidence type="ECO:0000313" key="4">
    <source>
        <dbReference type="Proteomes" id="UP000654075"/>
    </source>
</evidence>
<feature type="domain" description="Glutaredoxin" evidence="2">
    <location>
        <begin position="120"/>
        <end position="187"/>
    </location>
</feature>
<name>A0A813HTC5_POLGL</name>
<dbReference type="GO" id="GO:0015038">
    <property type="term" value="F:glutathione disulfide oxidoreductase activity"/>
    <property type="evidence" value="ECO:0007669"/>
    <property type="project" value="TreeGrafter"/>
</dbReference>
<sequence length="475" mass="52171">MGAAAKMAFPKAAKARKLGFSLCLVLGLLRTARPDAFTAGMRGTKLVQLQPSQMQSTKTTMSAGPDAAEASALLGPLKIASSGMGLLKPLFALEAKLQALSYNEEAIRATLNTEINSAPVVIYTYSLSPFCTEATKLLDSIGAKYQEVLLAPEWFLMLGEGAAKRAELGALYGRTSMPHIFIGGQSIGGLADGPGLLPLFESGELQSMLKAAIFIFRIFCYFPLHSRGRFSRIVDTLAILVLSSAPAMVLAPFCDWSDLRACGAANTASNAALDEDAIWRLLLAAHFSPALRRLGAEMTSSDLEVQGEQLSRRQDCDSFDCEADTERQNLQQLLADIPRDALSQVYFSLTKTTSKPFALQPRSRLLLEIHELRDWDLHQKGLLLQRQAECLAKALHHHGALKRLRASMAPQTLELLALQALVAGNKKSPKLDVPGLDWSLETEHELLRVLERRSARRRSFLHQQRQFLMQDLGMR</sequence>
<dbReference type="Gene3D" id="3.40.30.10">
    <property type="entry name" value="Glutaredoxin"/>
    <property type="match status" value="1"/>
</dbReference>
<organism evidence="3 4">
    <name type="scientific">Polarella glacialis</name>
    <name type="common">Dinoflagellate</name>
    <dbReference type="NCBI Taxonomy" id="89957"/>
    <lineage>
        <taxon>Eukaryota</taxon>
        <taxon>Sar</taxon>
        <taxon>Alveolata</taxon>
        <taxon>Dinophyceae</taxon>
        <taxon>Suessiales</taxon>
        <taxon>Suessiaceae</taxon>
        <taxon>Polarella</taxon>
    </lineage>
</organism>
<dbReference type="PANTHER" id="PTHR45694">
    <property type="entry name" value="GLUTAREDOXIN 2"/>
    <property type="match status" value="1"/>
</dbReference>
<dbReference type="AlphaFoldDB" id="A0A813HTC5"/>
<feature type="signal peptide" evidence="1">
    <location>
        <begin position="1"/>
        <end position="34"/>
    </location>
</feature>
<dbReference type="InterPro" id="IPR002109">
    <property type="entry name" value="Glutaredoxin"/>
</dbReference>
<accession>A0A813HTC5</accession>
<reference evidence="3" key="1">
    <citation type="submission" date="2021-02" db="EMBL/GenBank/DDBJ databases">
        <authorList>
            <person name="Dougan E. K."/>
            <person name="Rhodes N."/>
            <person name="Thang M."/>
            <person name="Chan C."/>
        </authorList>
    </citation>
    <scope>NUCLEOTIDE SEQUENCE</scope>
</reference>
<dbReference type="Proteomes" id="UP000654075">
    <property type="component" value="Unassembled WGS sequence"/>
</dbReference>
<comment type="caution">
    <text evidence="3">The sequence shown here is derived from an EMBL/GenBank/DDBJ whole genome shotgun (WGS) entry which is preliminary data.</text>
</comment>